<feature type="non-terminal residue" evidence="2">
    <location>
        <position position="1"/>
    </location>
</feature>
<keyword evidence="1" id="KW-1133">Transmembrane helix</keyword>
<protein>
    <submittedName>
        <fullName evidence="2">Uncharacterized protein</fullName>
    </submittedName>
</protein>
<evidence type="ECO:0000256" key="1">
    <source>
        <dbReference type="SAM" id="Phobius"/>
    </source>
</evidence>
<dbReference type="AlphaFoldDB" id="A0A0H5RH82"/>
<accession>A0A0H5RH82</accession>
<feature type="transmembrane region" description="Helical" evidence="1">
    <location>
        <begin position="75"/>
        <end position="95"/>
    </location>
</feature>
<sequence>SLGHRPLRLAYISYLVVEFIVAIGILTVSASEVSKCHHADLRSWIVAWGARTFIAAPITSFKLMHPEQNKRVLDWLDAILSMYVLVLFFWGNLLLFSPGISYCHTKSPISLTFVVVALALVYAY</sequence>
<dbReference type="EMBL" id="HACM01012664">
    <property type="protein sequence ID" value="CRZ13106.1"/>
    <property type="molecule type" value="Transcribed_RNA"/>
</dbReference>
<feature type="non-terminal residue" evidence="2">
    <location>
        <position position="124"/>
    </location>
</feature>
<keyword evidence="1" id="KW-0812">Transmembrane</keyword>
<reference evidence="2" key="1">
    <citation type="submission" date="2015-04" db="EMBL/GenBank/DDBJ databases">
        <title>The genome sequence of the plant pathogenic Rhizarian Plasmodiophora brassicae reveals insights in its biotrophic life cycle and the origin of chitin synthesis.</title>
        <authorList>
            <person name="Schwelm A."/>
            <person name="Fogelqvist J."/>
            <person name="Knaust A."/>
            <person name="Julke S."/>
            <person name="Lilja T."/>
            <person name="Dhandapani V."/>
            <person name="Bonilla-Rosso G."/>
            <person name="Karlsson M."/>
            <person name="Shevchenko A."/>
            <person name="Choi S.R."/>
            <person name="Kim H.G."/>
            <person name="Park J.Y."/>
            <person name="Lim Y.P."/>
            <person name="Ludwig-Muller J."/>
            <person name="Dixelius C."/>
        </authorList>
    </citation>
    <scope>NUCLEOTIDE SEQUENCE</scope>
    <source>
        <tissue evidence="2">Potato root galls</tissue>
    </source>
</reference>
<name>A0A0H5RH82_9EUKA</name>
<feature type="transmembrane region" description="Helical" evidence="1">
    <location>
        <begin position="12"/>
        <end position="31"/>
    </location>
</feature>
<evidence type="ECO:0000313" key="2">
    <source>
        <dbReference type="EMBL" id="CRZ13106.1"/>
    </source>
</evidence>
<keyword evidence="1" id="KW-0472">Membrane</keyword>
<organism evidence="2">
    <name type="scientific">Spongospora subterranea</name>
    <dbReference type="NCBI Taxonomy" id="70186"/>
    <lineage>
        <taxon>Eukaryota</taxon>
        <taxon>Sar</taxon>
        <taxon>Rhizaria</taxon>
        <taxon>Endomyxa</taxon>
        <taxon>Phytomyxea</taxon>
        <taxon>Plasmodiophorida</taxon>
        <taxon>Plasmodiophoridae</taxon>
        <taxon>Spongospora</taxon>
    </lineage>
</organism>
<feature type="transmembrane region" description="Helical" evidence="1">
    <location>
        <begin position="43"/>
        <end position="63"/>
    </location>
</feature>
<proteinExistence type="predicted"/>